<reference evidence="4" key="1">
    <citation type="submission" date="2021-01" db="EMBL/GenBank/DDBJ databases">
        <title>Whole genome shotgun sequence of Virgisporangium aliadipatigenens NBRC 105644.</title>
        <authorList>
            <person name="Komaki H."/>
            <person name="Tamura T."/>
        </authorList>
    </citation>
    <scope>NUCLEOTIDE SEQUENCE</scope>
    <source>
        <strain evidence="4">NBRC 105644</strain>
    </source>
</reference>
<evidence type="ECO:0000259" key="2">
    <source>
        <dbReference type="Pfam" id="PF02543"/>
    </source>
</evidence>
<dbReference type="Pfam" id="PF02543">
    <property type="entry name" value="Carbam_trans_N"/>
    <property type="match status" value="1"/>
</dbReference>
<dbReference type="AlphaFoldDB" id="A0A8J3YWQ6"/>
<name>A0A8J3YWQ6_9ACTN</name>
<dbReference type="Gene3D" id="3.90.870.20">
    <property type="entry name" value="Carbamoyltransferase, C-terminal domain"/>
    <property type="match status" value="1"/>
</dbReference>
<dbReference type="Pfam" id="PF16861">
    <property type="entry name" value="Carbam_trans_C"/>
    <property type="match status" value="1"/>
</dbReference>
<evidence type="ECO:0000313" key="4">
    <source>
        <dbReference type="EMBL" id="GIJ51922.1"/>
    </source>
</evidence>
<gene>
    <name evidence="4" type="ORF">Val02_88080</name>
</gene>
<comment type="caution">
    <text evidence="4">The sequence shown here is derived from an EMBL/GenBank/DDBJ whole genome shotgun (WGS) entry which is preliminary data.</text>
</comment>
<keyword evidence="5" id="KW-1185">Reference proteome</keyword>
<evidence type="ECO:0000256" key="1">
    <source>
        <dbReference type="ARBA" id="ARBA00006129"/>
    </source>
</evidence>
<dbReference type="InterPro" id="IPR051338">
    <property type="entry name" value="NodU/CmcH_Carbamoyltrnsfr"/>
</dbReference>
<dbReference type="SUPFAM" id="SSF53067">
    <property type="entry name" value="Actin-like ATPase domain"/>
    <property type="match status" value="1"/>
</dbReference>
<dbReference type="RefSeq" id="WP_203905318.1">
    <property type="nucleotide sequence ID" value="NZ_BOPF01000057.1"/>
</dbReference>
<feature type="domain" description="Carbamoyltransferase C-terminal" evidence="3">
    <location>
        <begin position="391"/>
        <end position="561"/>
    </location>
</feature>
<accession>A0A8J3YWQ6</accession>
<dbReference type="InterPro" id="IPR038152">
    <property type="entry name" value="Carbam_trans_C_sf"/>
</dbReference>
<organism evidence="4 5">
    <name type="scientific">Virgisporangium aliadipatigenens</name>
    <dbReference type="NCBI Taxonomy" id="741659"/>
    <lineage>
        <taxon>Bacteria</taxon>
        <taxon>Bacillati</taxon>
        <taxon>Actinomycetota</taxon>
        <taxon>Actinomycetes</taxon>
        <taxon>Micromonosporales</taxon>
        <taxon>Micromonosporaceae</taxon>
        <taxon>Virgisporangium</taxon>
    </lineage>
</organism>
<dbReference type="InterPro" id="IPR031730">
    <property type="entry name" value="Carbam_trans_C"/>
</dbReference>
<evidence type="ECO:0000313" key="5">
    <source>
        <dbReference type="Proteomes" id="UP000619260"/>
    </source>
</evidence>
<evidence type="ECO:0000259" key="3">
    <source>
        <dbReference type="Pfam" id="PF16861"/>
    </source>
</evidence>
<dbReference type="GO" id="GO:0003824">
    <property type="term" value="F:catalytic activity"/>
    <property type="evidence" value="ECO:0007669"/>
    <property type="project" value="InterPro"/>
</dbReference>
<protein>
    <submittedName>
        <fullName evidence="4">Carbamoyltransferase</fullName>
    </submittedName>
</protein>
<dbReference type="EMBL" id="BOPF01000057">
    <property type="protein sequence ID" value="GIJ51922.1"/>
    <property type="molecule type" value="Genomic_DNA"/>
</dbReference>
<dbReference type="Gene3D" id="3.30.420.40">
    <property type="match status" value="2"/>
</dbReference>
<comment type="similarity">
    <text evidence="1">Belongs to the NodU/CmcH family.</text>
</comment>
<proteinExistence type="inferred from homology"/>
<dbReference type="PANTHER" id="PTHR34847:SF1">
    <property type="entry name" value="NODULATION PROTEIN U"/>
    <property type="match status" value="1"/>
</dbReference>
<dbReference type="CDD" id="cd24098">
    <property type="entry name" value="ASKHA_NBD_TobZ_N"/>
    <property type="match status" value="1"/>
</dbReference>
<dbReference type="InterPro" id="IPR003696">
    <property type="entry name" value="Carbtransf_dom"/>
</dbReference>
<dbReference type="PANTHER" id="PTHR34847">
    <property type="entry name" value="NODULATION PROTEIN U"/>
    <property type="match status" value="1"/>
</dbReference>
<dbReference type="Proteomes" id="UP000619260">
    <property type="component" value="Unassembled WGS sequence"/>
</dbReference>
<feature type="domain" description="Carbamoyltransferase" evidence="2">
    <location>
        <begin position="14"/>
        <end position="334"/>
    </location>
</feature>
<sequence length="562" mass="60362">MIVVGIIGRPDSPWCHDATACLVVDGRVVVALEQERLSRRRFAPGEGPEETLRLLLAEQGLRPSDVDAIGYAWADATPEIARRVDSALPCGVLGTDRLTETVFPTLAAELRNKEIFFFDHHLCHAAQTYWFNPHRDADVLVADGTGGAGSTSLFRVRDGRFELLDRYSPLWSIGIFYEAAAFYAGLGWDAAGKLMGLSSYGRPSGRRFMTFDDGAGEFRLDPALRGLPSGGFTEERLAHEWTAIFEASAFPYAAGASNTFDYATFATDVQETVEDVGMALARRLRRRSGHDALLVAGGVALNAHLNRRLALESGYRRVSSTTAPHDGGAAIGAGLLAASVLGEPVRRRDPADPLPIFLGPAVGTAAIEAALDAESVPRQALEPEKLRAQVAEALDRGEIVAWFDGPIEVGPRALGARSLLSSPRSRTTLDRLNVIKGRAAWRPAALALTGAGFDAIDIEPAVAGLTEYMLCVHRVGERDWDRVATGVHVDGTTRAQHVADGSEFGALLGAVGRVSGLPGLINTSLNLRGRPMVLTPAHAVELFAEAPEVDLLVMPPYLVRRP</sequence>
<dbReference type="InterPro" id="IPR043129">
    <property type="entry name" value="ATPase_NBD"/>
</dbReference>